<name>A0ABS2W5W7_9GAMM</name>
<dbReference type="RefSeq" id="WP_205213204.1">
    <property type="nucleotide sequence ID" value="NZ_JAFFZP010000007.1"/>
</dbReference>
<evidence type="ECO:0000313" key="1">
    <source>
        <dbReference type="EMBL" id="MBN0987000.1"/>
    </source>
</evidence>
<evidence type="ECO:0008006" key="3">
    <source>
        <dbReference type="Google" id="ProtNLM"/>
    </source>
</evidence>
<protein>
    <recommendedName>
        <fullName evidence="3">SGNH/GDSL hydrolase family protein</fullName>
    </recommendedName>
</protein>
<comment type="caution">
    <text evidence="1">The sequence shown here is derived from an EMBL/GenBank/DDBJ whole genome shotgun (WGS) entry which is preliminary data.</text>
</comment>
<dbReference type="SUPFAM" id="SSF52266">
    <property type="entry name" value="SGNH hydrolase"/>
    <property type="match status" value="1"/>
</dbReference>
<accession>A0ABS2W5W7</accession>
<proteinExistence type="predicted"/>
<dbReference type="Proteomes" id="UP000760472">
    <property type="component" value="Unassembled WGS sequence"/>
</dbReference>
<dbReference type="EMBL" id="JAFFZP010000007">
    <property type="protein sequence ID" value="MBN0987000.1"/>
    <property type="molecule type" value="Genomic_DNA"/>
</dbReference>
<keyword evidence="2" id="KW-1185">Reference proteome</keyword>
<reference evidence="1 2" key="1">
    <citation type="submission" date="2021-02" db="EMBL/GenBank/DDBJ databases">
        <title>A novel species of genus Amphritea isolated from a fishpond in China.</title>
        <authorList>
            <person name="Lu H."/>
        </authorList>
    </citation>
    <scope>NUCLEOTIDE SEQUENCE [LARGE SCALE GENOMIC DNA]</scope>
    <source>
        <strain evidence="1 2">RP18W</strain>
    </source>
</reference>
<organism evidence="1 2">
    <name type="scientific">Amphritea pacifica</name>
    <dbReference type="NCBI Taxonomy" id="2811233"/>
    <lineage>
        <taxon>Bacteria</taxon>
        <taxon>Pseudomonadati</taxon>
        <taxon>Pseudomonadota</taxon>
        <taxon>Gammaproteobacteria</taxon>
        <taxon>Oceanospirillales</taxon>
        <taxon>Oceanospirillaceae</taxon>
        <taxon>Amphritea</taxon>
    </lineage>
</organism>
<gene>
    <name evidence="1" type="ORF">JW498_06490</name>
</gene>
<evidence type="ECO:0000313" key="2">
    <source>
        <dbReference type="Proteomes" id="UP000760472"/>
    </source>
</evidence>
<sequence>MNIIIIGTSNSVMTESYVSALKIYHNVSNLSCGRVPFFYHIKTIKQNIDLIEKSDLLIIDHYINDMNYYYPRLGDSYLEECTDFYKLLSSLNTNILNILFPIRKKLNRHETDYYNFVKDISIKENIPMLDLNLFEFKSENFWDDIHLNKKTSFTVGVSLANNLRATTPKKVAGGSIKNDPYMIFDSHHIAESNNFKKHEFKNSLIDITFCRCTDQIHINNEEQCKLLSIGYFLDPSRKEEQGISLQNKRFSFSGNLYLHEAIDSFPEFSGDIRITVLNGNYSNTPSFMGREIVDGPFKDADIVELLAKAEIDLEVNPANRSYYDFELPDLNELLLKFEESLTENKSIAISSELVDILRDLAIGIERLNLDKAYELMKLVKHFRPDGVTINNKIKDYENKLKN</sequence>